<dbReference type="Pfam" id="PF13041">
    <property type="entry name" value="PPR_2"/>
    <property type="match status" value="1"/>
</dbReference>
<evidence type="ECO:0000313" key="5">
    <source>
        <dbReference type="EMBL" id="KAK9265519.1"/>
    </source>
</evidence>
<comment type="similarity">
    <text evidence="1">Belongs to the PPR family. P subfamily.</text>
</comment>
<reference evidence="5 6" key="1">
    <citation type="journal article" date="2024" name="Plant J.">
        <title>Genome sequences and population genomics reveal climatic adaptation and genomic divergence between two closely related sweetgum species.</title>
        <authorList>
            <person name="Xu W.Q."/>
            <person name="Ren C.Q."/>
            <person name="Zhang X.Y."/>
            <person name="Comes H.P."/>
            <person name="Liu X.H."/>
            <person name="Li Y.G."/>
            <person name="Kettle C.J."/>
            <person name="Jalonen R."/>
            <person name="Gaisberger H."/>
            <person name="Ma Y.Z."/>
            <person name="Qiu Y.X."/>
        </authorList>
    </citation>
    <scope>NUCLEOTIDE SEQUENCE [LARGE SCALE GENOMIC DNA]</scope>
    <source>
        <strain evidence="5">Hangzhou</strain>
    </source>
</reference>
<dbReference type="AlphaFoldDB" id="A0AAP0N6E7"/>
<dbReference type="Pfam" id="PF01535">
    <property type="entry name" value="PPR"/>
    <property type="match status" value="1"/>
</dbReference>
<evidence type="ECO:0000256" key="4">
    <source>
        <dbReference type="SAM" id="MobiDB-lite"/>
    </source>
</evidence>
<feature type="compositionally biased region" description="Low complexity" evidence="4">
    <location>
        <begin position="19"/>
        <end position="29"/>
    </location>
</feature>
<accession>A0AAP0N6E7</accession>
<evidence type="ECO:0000313" key="6">
    <source>
        <dbReference type="Proteomes" id="UP001415857"/>
    </source>
</evidence>
<keyword evidence="6" id="KW-1185">Reference proteome</keyword>
<evidence type="ECO:0000256" key="2">
    <source>
        <dbReference type="ARBA" id="ARBA00022737"/>
    </source>
</evidence>
<gene>
    <name evidence="5" type="ORF">L1049_001764</name>
</gene>
<dbReference type="InterPro" id="IPR011990">
    <property type="entry name" value="TPR-like_helical_dom_sf"/>
</dbReference>
<name>A0AAP0N6E7_LIQFO</name>
<evidence type="ECO:0000256" key="1">
    <source>
        <dbReference type="ARBA" id="ARBA00007626"/>
    </source>
</evidence>
<dbReference type="InterPro" id="IPR050667">
    <property type="entry name" value="PPR-containing_protein"/>
</dbReference>
<feature type="region of interest" description="Disordered" evidence="4">
    <location>
        <begin position="1"/>
        <end position="69"/>
    </location>
</feature>
<dbReference type="Proteomes" id="UP001415857">
    <property type="component" value="Unassembled WGS sequence"/>
</dbReference>
<feature type="compositionally biased region" description="Basic residues" evidence="4">
    <location>
        <begin position="38"/>
        <end position="52"/>
    </location>
</feature>
<evidence type="ECO:0008006" key="7">
    <source>
        <dbReference type="Google" id="ProtNLM"/>
    </source>
</evidence>
<feature type="repeat" description="PPR" evidence="3">
    <location>
        <begin position="236"/>
        <end position="270"/>
    </location>
</feature>
<dbReference type="PROSITE" id="PS51375">
    <property type="entry name" value="PPR"/>
    <property type="match status" value="2"/>
</dbReference>
<evidence type="ECO:0000256" key="3">
    <source>
        <dbReference type="PROSITE-ProRule" id="PRU00708"/>
    </source>
</evidence>
<comment type="caution">
    <text evidence="5">The sequence shown here is derived from an EMBL/GenBank/DDBJ whole genome shotgun (WGS) entry which is preliminary data.</text>
</comment>
<feature type="repeat" description="PPR" evidence="3">
    <location>
        <begin position="165"/>
        <end position="199"/>
    </location>
</feature>
<proteinExistence type="inferred from homology"/>
<protein>
    <recommendedName>
        <fullName evidence="7">Pentatricopeptide repeat-containing protein</fullName>
    </recommendedName>
</protein>
<dbReference type="InterPro" id="IPR002885">
    <property type="entry name" value="PPR_rpt"/>
</dbReference>
<sequence>MGKIPQSFRATTLPVTTILKKPSSLSPSQSPSPTPSQKPHHFPKKNPTKRKPQLSGKVQPEKSEITFNSPNLSDAKKFFTSLITTPKAPLDLRFHNSLLQSFSSISTVHDSISLLRHMTKTHPSFTPDRSTYHILLTESCKSPDSTLSGVHQTLNLMVTDGCPPDRVTTDIAIRSLCSAGREDHAVELVKELSRKHSPPDIFTYNFIIRHLCKTRALSTVYNFMNEMQNSFDLKPDLVTYTILIDNVCNSKNLREASKLLGVLAKAGFKPDCFVYNTIMRGYFLLNRGIDCNWHL</sequence>
<dbReference type="PANTHER" id="PTHR47939">
    <property type="entry name" value="MEMBRANE-ASSOCIATED SALT-INDUCIBLE PROTEIN-LIKE"/>
    <property type="match status" value="1"/>
</dbReference>
<dbReference type="NCBIfam" id="TIGR00756">
    <property type="entry name" value="PPR"/>
    <property type="match status" value="2"/>
</dbReference>
<dbReference type="Gene3D" id="1.25.40.10">
    <property type="entry name" value="Tetratricopeptide repeat domain"/>
    <property type="match status" value="2"/>
</dbReference>
<dbReference type="EMBL" id="JBBPBK010000373">
    <property type="protein sequence ID" value="KAK9265519.1"/>
    <property type="molecule type" value="Genomic_DNA"/>
</dbReference>
<keyword evidence="2" id="KW-0677">Repeat</keyword>
<organism evidence="5 6">
    <name type="scientific">Liquidambar formosana</name>
    <name type="common">Formosan gum</name>
    <dbReference type="NCBI Taxonomy" id="63359"/>
    <lineage>
        <taxon>Eukaryota</taxon>
        <taxon>Viridiplantae</taxon>
        <taxon>Streptophyta</taxon>
        <taxon>Embryophyta</taxon>
        <taxon>Tracheophyta</taxon>
        <taxon>Spermatophyta</taxon>
        <taxon>Magnoliopsida</taxon>
        <taxon>eudicotyledons</taxon>
        <taxon>Gunneridae</taxon>
        <taxon>Pentapetalae</taxon>
        <taxon>Saxifragales</taxon>
        <taxon>Altingiaceae</taxon>
        <taxon>Liquidambar</taxon>
    </lineage>
</organism>
<dbReference type="PANTHER" id="PTHR47939:SF13">
    <property type="entry name" value="OS03G0201400 PROTEIN"/>
    <property type="match status" value="1"/>
</dbReference>